<keyword evidence="4" id="KW-1185">Reference proteome</keyword>
<dbReference type="GO" id="GO:0003677">
    <property type="term" value="F:DNA binding"/>
    <property type="evidence" value="ECO:0007669"/>
    <property type="project" value="InterPro"/>
</dbReference>
<dbReference type="EMBL" id="QFGA01000001">
    <property type="protein sequence ID" value="TEB08354.1"/>
    <property type="molecule type" value="Genomic_DNA"/>
</dbReference>
<organism evidence="3 4">
    <name type="scientific">Pelotomaculum schinkii</name>
    <dbReference type="NCBI Taxonomy" id="78350"/>
    <lineage>
        <taxon>Bacteria</taxon>
        <taxon>Bacillati</taxon>
        <taxon>Bacillota</taxon>
        <taxon>Clostridia</taxon>
        <taxon>Eubacteriales</taxon>
        <taxon>Desulfotomaculaceae</taxon>
        <taxon>Pelotomaculum</taxon>
    </lineage>
</organism>
<accession>A0A4Y7RH85</accession>
<proteinExistence type="predicted"/>
<gene>
    <name evidence="3" type="ORF">Psch_01917</name>
</gene>
<feature type="domain" description="Helicase/UvrB N-terminal" evidence="1">
    <location>
        <begin position="81"/>
        <end position="254"/>
    </location>
</feature>
<feature type="domain" description="Type III restriction enzyme C-terminal endonuclease" evidence="2">
    <location>
        <begin position="898"/>
        <end position="1004"/>
    </location>
</feature>
<evidence type="ECO:0000259" key="2">
    <source>
        <dbReference type="Pfam" id="PF19778"/>
    </source>
</evidence>
<dbReference type="Gene3D" id="3.40.50.300">
    <property type="entry name" value="P-loop containing nucleotide triphosphate hydrolases"/>
    <property type="match status" value="2"/>
</dbReference>
<dbReference type="SUPFAM" id="SSF52540">
    <property type="entry name" value="P-loop containing nucleoside triphosphate hydrolases"/>
    <property type="match status" value="2"/>
</dbReference>
<evidence type="ECO:0000259" key="1">
    <source>
        <dbReference type="Pfam" id="PF04851"/>
    </source>
</evidence>
<name>A0A4Y7RH85_9FIRM</name>
<dbReference type="InterPro" id="IPR027417">
    <property type="entry name" value="P-loop_NTPase"/>
</dbReference>
<dbReference type="RefSeq" id="WP_190239990.1">
    <property type="nucleotide sequence ID" value="NZ_QFGA01000001.1"/>
</dbReference>
<comment type="caution">
    <text evidence="3">The sequence shown here is derived from an EMBL/GenBank/DDBJ whole genome shotgun (WGS) entry which is preliminary data.</text>
</comment>
<dbReference type="Pfam" id="PF19778">
    <property type="entry name" value="RE_endonuc"/>
    <property type="match status" value="1"/>
</dbReference>
<reference evidence="3 4" key="1">
    <citation type="journal article" date="2018" name="Environ. Microbiol.">
        <title>Novel energy conservation strategies and behaviour of Pelotomaculum schinkii driving syntrophic propionate catabolism.</title>
        <authorList>
            <person name="Hidalgo-Ahumada C.A.P."/>
            <person name="Nobu M.K."/>
            <person name="Narihiro T."/>
            <person name="Tamaki H."/>
            <person name="Liu W.T."/>
            <person name="Kamagata Y."/>
            <person name="Stams A.J.M."/>
            <person name="Imachi H."/>
            <person name="Sousa D.Z."/>
        </authorList>
    </citation>
    <scope>NUCLEOTIDE SEQUENCE [LARGE SCALE GENOMIC DNA]</scope>
    <source>
        <strain evidence="3 4">HH</strain>
    </source>
</reference>
<dbReference type="GO" id="GO:0005524">
    <property type="term" value="F:ATP binding"/>
    <property type="evidence" value="ECO:0007669"/>
    <property type="project" value="InterPro"/>
</dbReference>
<evidence type="ECO:0000313" key="3">
    <source>
        <dbReference type="EMBL" id="TEB08354.1"/>
    </source>
</evidence>
<protein>
    <submittedName>
        <fullName evidence="3">Type III restriction enzyme, res subunit</fullName>
    </submittedName>
</protein>
<dbReference type="Pfam" id="PF04851">
    <property type="entry name" value="ResIII"/>
    <property type="match status" value="1"/>
</dbReference>
<sequence length="1015" mass="114845">MKLKFKHQKFQADAAKAVCDVFAGQPYLTPSYMMDRGYVKNDQISFDEAERFTGFGNSRLVPELNDGVILENINRIQRSNQIEPSRQLEGRYNLTVEMETGVGKTYTYIKTMYELNKRYGWSKFIVVVPSVAIREGVYKSFQITEEHFAEEYGKKIRYFIYNSAQLTEIDRFASDSAINVMIINSQAFNARGKDARRIYMKLDEFRSRKPIDILAKTNPILIIDEPQSVEGAATKERLKEFNPLFTLRYSATHKKDSVYNMIYRLDAMEAYNKKLVKKIAVKGISVTGSTATEGYVYLESINLSKGNPTATIEFDVKGSSGVRKTRRTVGEGYNLFPNSGELAEYKNGYTVLRIDGRDSSIEFTNGIKLFAGDVIGAVSEEQLRRIQIRETVLSHIERERQLFYKGIKVLSLFFIDEVAKYKQYDASGQAFNGLYADMFEEEYKQVIGNLQLAIGDGDAYFKYLDGITAEETHAGYFSIDKKSQRMVDSKLGDRRERTSDDADAYDLIMKNKERLLDLREPVRFIFSHSALREGWDNPNVFQICTLKQSGSDVRKRQEVGRGLRLSVNQNGERMDTNLLGEDVHNVNVLTVIANESYDSFAKGLQTELAEAVADRPRMVTADLFKNKVIKDAGGAEQVVDIDLAQSIYEGLITSGYVKKGILTDKYYEDKKNGSLEIAQEAADCKESVIAILDSIYDSRSMQPENARENNVELKLDKSKLGLPEFQKLWANINAKSVYVVEFDQDELIQKAISALNRELRVSKIFFKVETGSMTDIQSREQLQQGSAFVKEKNEVYKAEISASSAVKYDLTGKVVTETGLTRKAVVSILRGIEKAVFGQFANNPEEFIIKAAQIINEQKATTIIQHITYNKLDAVYDTTIFTEPALKGQLGVNAMAAKKHLYDHILYDSSNERTFAESVDTSNEVAVYVKLPKGFFISTPVGKYNPDWAIAFHEGKVKHIYFVAETKGSMSTMQLREVEKAKIHCAREHFKAISTDSVVYDVVDSYAALLDKVLS</sequence>
<dbReference type="InterPro" id="IPR006935">
    <property type="entry name" value="Helicase/UvrB_N"/>
</dbReference>
<evidence type="ECO:0000313" key="4">
    <source>
        <dbReference type="Proteomes" id="UP000298324"/>
    </source>
</evidence>
<dbReference type="GO" id="GO:0015668">
    <property type="term" value="F:type III site-specific deoxyribonuclease activity"/>
    <property type="evidence" value="ECO:0007669"/>
    <property type="project" value="InterPro"/>
</dbReference>
<dbReference type="InterPro" id="IPR045572">
    <property type="entry name" value="RE_endonuc_C"/>
</dbReference>
<dbReference type="AlphaFoldDB" id="A0A4Y7RH85"/>
<dbReference type="Proteomes" id="UP000298324">
    <property type="component" value="Unassembled WGS sequence"/>
</dbReference>